<dbReference type="Pfam" id="PF24883">
    <property type="entry name" value="NPHP3_N"/>
    <property type="match status" value="1"/>
</dbReference>
<dbReference type="InterPro" id="IPR031350">
    <property type="entry name" value="Goodbye_dom"/>
</dbReference>
<dbReference type="InterPro" id="IPR056884">
    <property type="entry name" value="NPHP3-like_N"/>
</dbReference>
<dbReference type="EMBL" id="JAKJXO020000002">
    <property type="protein sequence ID" value="KAL1610747.1"/>
    <property type="molecule type" value="Genomic_DNA"/>
</dbReference>
<proteinExistence type="predicted"/>
<feature type="region of interest" description="Disordered" evidence="2">
    <location>
        <begin position="1401"/>
        <end position="1429"/>
    </location>
</feature>
<keyword evidence="1" id="KW-0677">Repeat</keyword>
<dbReference type="SUPFAM" id="SSF52540">
    <property type="entry name" value="P-loop containing nucleoside triphosphate hydrolases"/>
    <property type="match status" value="1"/>
</dbReference>
<dbReference type="SUPFAM" id="SSF48452">
    <property type="entry name" value="TPR-like"/>
    <property type="match status" value="1"/>
</dbReference>
<evidence type="ECO:0000259" key="4">
    <source>
        <dbReference type="Pfam" id="PF24883"/>
    </source>
</evidence>
<evidence type="ECO:0000259" key="3">
    <source>
        <dbReference type="Pfam" id="PF17109"/>
    </source>
</evidence>
<accession>A0ABR3S287</accession>
<dbReference type="Gene3D" id="3.40.50.300">
    <property type="entry name" value="P-loop containing nucleotide triphosphate hydrolases"/>
    <property type="match status" value="1"/>
</dbReference>
<evidence type="ECO:0008006" key="7">
    <source>
        <dbReference type="Google" id="ProtNLM"/>
    </source>
</evidence>
<evidence type="ECO:0000313" key="6">
    <source>
        <dbReference type="Proteomes" id="UP001521785"/>
    </source>
</evidence>
<evidence type="ECO:0000313" key="5">
    <source>
        <dbReference type="EMBL" id="KAL1610747.1"/>
    </source>
</evidence>
<dbReference type="InterPro" id="IPR011990">
    <property type="entry name" value="TPR-like_helical_dom_sf"/>
</dbReference>
<evidence type="ECO:0000256" key="1">
    <source>
        <dbReference type="ARBA" id="ARBA00022737"/>
    </source>
</evidence>
<dbReference type="PANTHER" id="PTHR10039:SF17">
    <property type="entry name" value="FUNGAL STAND N-TERMINAL GOODBYE DOMAIN-CONTAINING PROTEIN-RELATED"/>
    <property type="match status" value="1"/>
</dbReference>
<sequence>MREFERSGLPLGDAAKEDASMETIWAKAQAAFEAICGESLKKGEVKSFKDVQSKIETTCDMALVDDPKPEDKWDVAKSAGLKSLQYMKILVGFASQASSLIPMPAAAASLTSTALCFVFDIPQTIKGYDEAIDNVFSEVASALSQFYIYRSMDNPEPVLVKQIHMVLVSFVKICAHVVKYRQGRKRDHFREKFKVVFAMNTDLKDELSEFKRLVQAQREVEGTVTLAVLMETQRDLEDLIMKFVVFGRIVEETHQVVQETQKGVKSLTEDSDRTRELNKIRDTLQISSTVLLDTTTTRTCSRLASQCLEDTGSWIWEHEAYESWTTPKGKDVLVVSGSASSGKTVVSARITKRLEEQRNRTYVAHYFFPANTKKSDDDNNSVQSGLKYMAFQIARVDNAVRKALYKVCDTEPALFRPPASLEALWKGLRIGASGSNATYYLVFDGIENLPESQREMLLKFVFDLQLETLVGRVRMLVSGTDELFSKYRNTGSTLWIRMEEHNQDDMRIVIQEELKTQQMLQNARPDSDQDKAKSRILERLPEKVNGSYSLLRYELERVMRQLSKRTALQDLDQLLDQSTSSYEAAIRDLELSLTTAEIAELNEILKWVLWGVVYLTLAELESAMVLFSDITSLTSLEHVIRTKYLAVLKLENGRVYVQEGVEEYLRKNETVTNRLQRDEDKATISMTISINNVDQELCGNFLWDLTDMAIRNQFKFNFDSDHFTNLHSRSQRTISVNRLESNYDIVSRAFKYLSSEPMNETQDIGAYLVTWLPEHLHQLRKLEEDEMGNLRGDQKSDIGRHLCTMFKDDTVFRRHKKAFQNFCWAASEIKEMQIWVTDSTVIRKVDKKWRNAIRTGGSNPIRGYLKELVRIVVRGLVRGRDWDVANARDWVKHFMSVDENTMKPPPDADTNDTEPPTSFILISNQSVDEITNWEHVSTWCQEVIGISDSELDALWYERLAEASLSQAQDHSMIISLYRKAIGKTNPSWRCYRGLGETYHLQGLFLDAITQFELALDRARQENADPTPEGRDITEIHLKIGQSAYDNDDMGKAVEHFSSACNSEVLEQATQGQLGRLKAALKLAHTQDIMQTLKDTFVQENEESMVGLVKLLASDLEYSSLVIQLFQVAKRDSELLHQITRALEMTTAKLKPSSNRKTENHTTDNEYAEDEARGVLQFIRGMVAYKFGVSKNGVGPVDEALHLWAECRDQLKEVGGRNANNARLRATVALAKHYFHEITTHGSRKEHFDTLTAMWKDDCDQQDNACKGFLAALHVKSNNREEARKVLLPDIALGLQILTDDQPENDTWGFSILALALAYYQDFENAVIALSLRGSPDMVSSALRFTIHDLANVNGEDKQHVLDMITKTAEGIIAASMPKGPDSSEQKQRLDAATAHLESLSATVRRKEESRADSEDSISQKADGDSEALPNEDALQLIKGRLENCTLNDDSMFEWSIFCDGCTLDRIRVGKRDSVYDFFHCVYCPDTDFCGKCLARLRDPESDVINVCSPKHQWLLLPTPVDSMYVGPRAEDVRRPIVKAAEDDAQVLVASYADDSEMISVKDWKQKLAKEWDVPLPDQE</sequence>
<name>A0ABR3S287_9PLEO</name>
<feature type="domain" description="Fungal STAND N-terminal Goodbye" evidence="3">
    <location>
        <begin position="25"/>
        <end position="149"/>
    </location>
</feature>
<reference evidence="5 6" key="1">
    <citation type="submission" date="2024-02" db="EMBL/GenBank/DDBJ databases">
        <title>De novo assembly and annotation of 12 fungi associated with fruit tree decline syndrome in Ontario, Canada.</title>
        <authorList>
            <person name="Sulman M."/>
            <person name="Ellouze W."/>
            <person name="Ilyukhin E."/>
        </authorList>
    </citation>
    <scope>NUCLEOTIDE SEQUENCE [LARGE SCALE GENOMIC DNA]</scope>
    <source>
        <strain evidence="5 6">M42-189</strain>
    </source>
</reference>
<feature type="compositionally biased region" description="Basic and acidic residues" evidence="2">
    <location>
        <begin position="1404"/>
        <end position="1413"/>
    </location>
</feature>
<dbReference type="Gene3D" id="1.25.40.10">
    <property type="entry name" value="Tetratricopeptide repeat domain"/>
    <property type="match status" value="1"/>
</dbReference>
<protein>
    <recommendedName>
        <fullName evidence="7">Fungal STAND N-terminal Goodbye domain-containing protein</fullName>
    </recommendedName>
</protein>
<dbReference type="InterPro" id="IPR027417">
    <property type="entry name" value="P-loop_NTPase"/>
</dbReference>
<dbReference type="PANTHER" id="PTHR10039">
    <property type="entry name" value="AMELOGENIN"/>
    <property type="match status" value="1"/>
</dbReference>
<comment type="caution">
    <text evidence="5">The sequence shown here is derived from an EMBL/GenBank/DDBJ whole genome shotgun (WGS) entry which is preliminary data.</text>
</comment>
<keyword evidence="6" id="KW-1185">Reference proteome</keyword>
<feature type="domain" description="Nephrocystin 3-like N-terminal" evidence="4">
    <location>
        <begin position="310"/>
        <end position="478"/>
    </location>
</feature>
<organism evidence="5 6">
    <name type="scientific">Paraconiothyrium brasiliense</name>
    <dbReference type="NCBI Taxonomy" id="300254"/>
    <lineage>
        <taxon>Eukaryota</taxon>
        <taxon>Fungi</taxon>
        <taxon>Dikarya</taxon>
        <taxon>Ascomycota</taxon>
        <taxon>Pezizomycotina</taxon>
        <taxon>Dothideomycetes</taxon>
        <taxon>Pleosporomycetidae</taxon>
        <taxon>Pleosporales</taxon>
        <taxon>Massarineae</taxon>
        <taxon>Didymosphaeriaceae</taxon>
        <taxon>Paraconiothyrium</taxon>
    </lineage>
</organism>
<dbReference type="SUPFAM" id="SSF57850">
    <property type="entry name" value="RING/U-box"/>
    <property type="match status" value="1"/>
</dbReference>
<gene>
    <name evidence="5" type="ORF">SLS60_002417</name>
</gene>
<dbReference type="Pfam" id="PF17109">
    <property type="entry name" value="Goodbye"/>
    <property type="match status" value="1"/>
</dbReference>
<evidence type="ECO:0000256" key="2">
    <source>
        <dbReference type="SAM" id="MobiDB-lite"/>
    </source>
</evidence>
<dbReference type="Proteomes" id="UP001521785">
    <property type="component" value="Unassembled WGS sequence"/>
</dbReference>